<proteinExistence type="predicted"/>
<keyword evidence="2" id="KW-1185">Reference proteome</keyword>
<dbReference type="PATRIC" id="fig|1318743.3.peg.417"/>
<dbReference type="RefSeq" id="WP_053943841.1">
    <property type="nucleotide sequence ID" value="NZ_CP010401.1"/>
</dbReference>
<reference evidence="1 2" key="1">
    <citation type="journal article" date="2015" name="Genome Announc.">
        <title>Complete Genome Sequence of Bartonella ancashensis Strain 20.00, Isolated from the Blood of a Patient with Verruga Peruana.</title>
        <authorList>
            <person name="Hang J."/>
            <person name="Mullins K.E."/>
            <person name="Clifford R.J."/>
            <person name="Onmus-Leone F."/>
            <person name="Yang Y."/>
            <person name="Jiang J."/>
            <person name="Leguia M."/>
            <person name="Kasper M.R."/>
            <person name="Maguina C."/>
            <person name="Lesho E.P."/>
            <person name="Jarman R.G."/>
            <person name="Richards A.L."/>
            <person name="Blazes D."/>
        </authorList>
    </citation>
    <scope>NUCLEOTIDE SEQUENCE [LARGE SCALE GENOMIC DNA]</scope>
    <source>
        <strain evidence="1 2">20.00</strain>
    </source>
</reference>
<dbReference type="OrthoDB" id="7926647at2"/>
<dbReference type="KEGG" id="banc:PU02_0405"/>
<evidence type="ECO:0000313" key="1">
    <source>
        <dbReference type="EMBL" id="ALE03219.1"/>
    </source>
</evidence>
<dbReference type="EMBL" id="CP010401">
    <property type="protein sequence ID" value="ALE03219.1"/>
    <property type="molecule type" value="Genomic_DNA"/>
</dbReference>
<sequence length="59" mass="6351">MKIIAKVLVISLLGSVILIGCGRKGTMEEFSLDTAKSSQGTLISKDKEDKPFILDGLIQ</sequence>
<protein>
    <recommendedName>
        <fullName evidence="3">Lipoprotein</fullName>
    </recommendedName>
</protein>
<name>A0A0M4LFZ1_9HYPH</name>
<evidence type="ECO:0008006" key="3">
    <source>
        <dbReference type="Google" id="ProtNLM"/>
    </source>
</evidence>
<accession>A0A0M4LFZ1</accession>
<dbReference type="AlphaFoldDB" id="A0A0M4LFZ1"/>
<dbReference type="Proteomes" id="UP000057213">
    <property type="component" value="Chromosome"/>
</dbReference>
<dbReference type="PROSITE" id="PS51257">
    <property type="entry name" value="PROKAR_LIPOPROTEIN"/>
    <property type="match status" value="1"/>
</dbReference>
<evidence type="ECO:0000313" key="2">
    <source>
        <dbReference type="Proteomes" id="UP000057213"/>
    </source>
</evidence>
<gene>
    <name evidence="1" type="ORF">PU02_0405</name>
</gene>
<dbReference type="STRING" id="1318743.PU02_0405"/>
<organism evidence="1 2">
    <name type="scientific">Bartonella ancashensis</name>
    <dbReference type="NCBI Taxonomy" id="1318743"/>
    <lineage>
        <taxon>Bacteria</taxon>
        <taxon>Pseudomonadati</taxon>
        <taxon>Pseudomonadota</taxon>
        <taxon>Alphaproteobacteria</taxon>
        <taxon>Hyphomicrobiales</taxon>
        <taxon>Bartonellaceae</taxon>
        <taxon>Bartonella</taxon>
    </lineage>
</organism>